<dbReference type="PANTHER" id="PTHR39456:SF1">
    <property type="entry name" value="METAL-DEPENDENT HYDROLASE"/>
    <property type="match status" value="1"/>
</dbReference>
<evidence type="ECO:0000313" key="1">
    <source>
        <dbReference type="EMBL" id="AHH96021.1"/>
    </source>
</evidence>
<dbReference type="RefSeq" id="WP_025356173.1">
    <property type="nucleotide sequence ID" value="NZ_CP007155.1"/>
</dbReference>
<dbReference type="GO" id="GO:0016787">
    <property type="term" value="F:hydrolase activity"/>
    <property type="evidence" value="ECO:0007669"/>
    <property type="project" value="UniProtKB-KW"/>
</dbReference>
<dbReference type="InterPro" id="IPR016516">
    <property type="entry name" value="UCP07580"/>
</dbReference>
<keyword evidence="1" id="KW-0378">Hydrolase</keyword>
<dbReference type="PATRIC" id="fig|1449976.3.peg.2660"/>
<gene>
    <name evidence="1" type="ORF">KALB_2653</name>
</gene>
<name>W5W690_9PSEU</name>
<dbReference type="eggNOG" id="COG3687">
    <property type="taxonomic scope" value="Bacteria"/>
</dbReference>
<dbReference type="EMBL" id="CP007155">
    <property type="protein sequence ID" value="AHH96021.1"/>
    <property type="molecule type" value="Genomic_DNA"/>
</dbReference>
<dbReference type="Pfam" id="PF10118">
    <property type="entry name" value="Metal_hydrol"/>
    <property type="match status" value="1"/>
</dbReference>
<keyword evidence="2" id="KW-1185">Reference proteome</keyword>
<dbReference type="PIRSF" id="PIRSF007580">
    <property type="entry name" value="UCP07580"/>
    <property type="match status" value="1"/>
</dbReference>
<dbReference type="OrthoDB" id="4760165at2"/>
<accession>W5W690</accession>
<reference evidence="1 2" key="1">
    <citation type="journal article" date="2014" name="BMC Genomics">
        <title>Complete genome sequence of producer of the glycopeptide antibiotic Aculeximycin Kutzneria albida DSM 43870T, a representative of minor genus of Pseudonocardiaceae.</title>
        <authorList>
            <person name="Rebets Y."/>
            <person name="Tokovenko B."/>
            <person name="Lushchyk I."/>
            <person name="Ruckert C."/>
            <person name="Zaburannyi N."/>
            <person name="Bechthold A."/>
            <person name="Kalinowski J."/>
            <person name="Luzhetskyy A."/>
        </authorList>
    </citation>
    <scope>NUCLEOTIDE SEQUENCE [LARGE SCALE GENOMIC DNA]</scope>
    <source>
        <strain evidence="1">DSM 43870</strain>
    </source>
</reference>
<sequence>MSALPEQPDRLLLHARDVQFDWSQLPMHWVPGEPFSTHLLNVLHLLLPEGERWFVRTFQEALPLIGDDRLREDVLGFCGQEAVHAEAHDGVLRHLPSKGLDPTPFTDQVGWIFSRILGEKRQLTGRARHEYLVERLAMIAAIEHVTALLGHWVLNSPGLDRARTDPTMLDLLRWHGAEEVEHRCVAYDVMRHFDGRYFRRVRAMLIAGPVLTIMWIKGVRFLMANDPELPPGSKPRWRDFRSAAKRGLCPSGGSLLRSLARYFRPGYYPDQEGSTAQAVAYLAQSPAARATH</sequence>
<evidence type="ECO:0000313" key="2">
    <source>
        <dbReference type="Proteomes" id="UP000019225"/>
    </source>
</evidence>
<dbReference type="PANTHER" id="PTHR39456">
    <property type="entry name" value="METAL-DEPENDENT HYDROLASE"/>
    <property type="match status" value="1"/>
</dbReference>
<dbReference type="STRING" id="1449976.KALB_2653"/>
<organism evidence="1 2">
    <name type="scientific">Kutzneria albida DSM 43870</name>
    <dbReference type="NCBI Taxonomy" id="1449976"/>
    <lineage>
        <taxon>Bacteria</taxon>
        <taxon>Bacillati</taxon>
        <taxon>Actinomycetota</taxon>
        <taxon>Actinomycetes</taxon>
        <taxon>Pseudonocardiales</taxon>
        <taxon>Pseudonocardiaceae</taxon>
        <taxon>Kutzneria</taxon>
    </lineage>
</organism>
<dbReference type="Proteomes" id="UP000019225">
    <property type="component" value="Chromosome"/>
</dbReference>
<dbReference type="AlphaFoldDB" id="W5W690"/>
<proteinExistence type="predicted"/>
<dbReference type="KEGG" id="kal:KALB_2653"/>
<protein>
    <submittedName>
        <fullName evidence="1">Metal-dependent hydrolase</fullName>
    </submittedName>
</protein>
<dbReference type="HOGENOM" id="CLU_051636_1_1_11"/>